<evidence type="ECO:0000256" key="8">
    <source>
        <dbReference type="ARBA" id="ARBA00061342"/>
    </source>
</evidence>
<evidence type="ECO:0000313" key="14">
    <source>
        <dbReference type="Proteomes" id="UP000694397"/>
    </source>
</evidence>
<protein>
    <submittedName>
        <fullName evidence="13">Myeloperoxidase-like</fullName>
    </submittedName>
</protein>
<evidence type="ECO:0000313" key="13">
    <source>
        <dbReference type="Ensembl" id="ENSSFOP00015070941.1"/>
    </source>
</evidence>
<dbReference type="GeneID" id="108932527"/>
<dbReference type="PROSITE" id="PS50871">
    <property type="entry name" value="C1Q"/>
    <property type="match status" value="1"/>
</dbReference>
<keyword evidence="2 9" id="KW-0349">Heme</keyword>
<dbReference type="SUPFAM" id="SSF49842">
    <property type="entry name" value="TNF-like"/>
    <property type="match status" value="1"/>
</dbReference>
<dbReference type="Gene3D" id="2.60.120.40">
    <property type="match status" value="1"/>
</dbReference>
<dbReference type="InterPro" id="IPR010255">
    <property type="entry name" value="Haem_peroxidase_sf"/>
</dbReference>
<dbReference type="PROSITE" id="PS50292">
    <property type="entry name" value="PEROXIDASE_3"/>
    <property type="match status" value="1"/>
</dbReference>
<dbReference type="InterPro" id="IPR001073">
    <property type="entry name" value="C1q_dom"/>
</dbReference>
<feature type="signal peptide" evidence="11">
    <location>
        <begin position="1"/>
        <end position="22"/>
    </location>
</feature>
<dbReference type="RefSeq" id="XP_018604496.2">
    <property type="nucleotide sequence ID" value="XM_018748980.2"/>
</dbReference>
<evidence type="ECO:0000256" key="7">
    <source>
        <dbReference type="ARBA" id="ARBA00023157"/>
    </source>
</evidence>
<dbReference type="RefSeq" id="XP_018604497.2">
    <property type="nucleotide sequence ID" value="XM_018748981.2"/>
</dbReference>
<reference evidence="13 14" key="1">
    <citation type="submission" date="2019-04" db="EMBL/GenBank/DDBJ databases">
        <authorList>
            <consortium name="Wellcome Sanger Institute Data Sharing"/>
        </authorList>
    </citation>
    <scope>NUCLEOTIDE SEQUENCE [LARGE SCALE GENOMIC DNA]</scope>
</reference>
<dbReference type="GO" id="GO:0020037">
    <property type="term" value="F:heme binding"/>
    <property type="evidence" value="ECO:0007669"/>
    <property type="project" value="InterPro"/>
</dbReference>
<dbReference type="PRINTS" id="PR00457">
    <property type="entry name" value="ANPEROXIDASE"/>
</dbReference>
<evidence type="ECO:0000256" key="9">
    <source>
        <dbReference type="PIRSR" id="PIRSR619791-2"/>
    </source>
</evidence>
<dbReference type="SUPFAM" id="SSF48113">
    <property type="entry name" value="Heme-dependent peroxidases"/>
    <property type="match status" value="1"/>
</dbReference>
<keyword evidence="6 9" id="KW-0408">Iron</keyword>
<evidence type="ECO:0000259" key="12">
    <source>
        <dbReference type="PROSITE" id="PS50871"/>
    </source>
</evidence>
<dbReference type="OrthoDB" id="823504at2759"/>
<dbReference type="KEGG" id="sfm:108932527"/>
<keyword evidence="3 9" id="KW-0479">Metal-binding</keyword>
<evidence type="ECO:0000256" key="4">
    <source>
        <dbReference type="ARBA" id="ARBA00022729"/>
    </source>
</evidence>
<evidence type="ECO:0000256" key="2">
    <source>
        <dbReference type="ARBA" id="ARBA00022617"/>
    </source>
</evidence>
<evidence type="ECO:0000256" key="1">
    <source>
        <dbReference type="ARBA" id="ARBA00001970"/>
    </source>
</evidence>
<feature type="domain" description="C1q" evidence="12">
    <location>
        <begin position="760"/>
        <end position="887"/>
    </location>
</feature>
<evidence type="ECO:0000256" key="3">
    <source>
        <dbReference type="ARBA" id="ARBA00022723"/>
    </source>
</evidence>
<dbReference type="GO" id="GO:0006979">
    <property type="term" value="P:response to oxidative stress"/>
    <property type="evidence" value="ECO:0007669"/>
    <property type="project" value="InterPro"/>
</dbReference>
<dbReference type="GO" id="GO:0004601">
    <property type="term" value="F:peroxidase activity"/>
    <property type="evidence" value="ECO:0007669"/>
    <property type="project" value="InterPro"/>
</dbReference>
<keyword evidence="7" id="KW-1015">Disulfide bond</keyword>
<comment type="cofactor">
    <cofactor evidence="1">
        <name>heme b</name>
        <dbReference type="ChEBI" id="CHEBI:60344"/>
    </cofactor>
</comment>
<dbReference type="Ensembl" id="ENSSFOT00015064044.1">
    <property type="protein sequence ID" value="ENSSFOP00015070941.1"/>
    <property type="gene ID" value="ENSSFOG00015001529.2"/>
</dbReference>
<organism evidence="13 14">
    <name type="scientific">Scleropages formosus</name>
    <name type="common">Asian bonytongue</name>
    <name type="synonym">Osteoglossum formosum</name>
    <dbReference type="NCBI Taxonomy" id="113540"/>
    <lineage>
        <taxon>Eukaryota</taxon>
        <taxon>Metazoa</taxon>
        <taxon>Chordata</taxon>
        <taxon>Craniata</taxon>
        <taxon>Vertebrata</taxon>
        <taxon>Euteleostomi</taxon>
        <taxon>Actinopterygii</taxon>
        <taxon>Neopterygii</taxon>
        <taxon>Teleostei</taxon>
        <taxon>Osteoglossocephala</taxon>
        <taxon>Osteoglossomorpha</taxon>
        <taxon>Osteoglossiformes</taxon>
        <taxon>Osteoglossidae</taxon>
        <taxon>Scleropages</taxon>
    </lineage>
</organism>
<dbReference type="Gene3D" id="1.10.640.10">
    <property type="entry name" value="Haem peroxidase domain superfamily, animal type"/>
    <property type="match status" value="1"/>
</dbReference>
<dbReference type="GO" id="GO:0046872">
    <property type="term" value="F:metal ion binding"/>
    <property type="evidence" value="ECO:0007669"/>
    <property type="project" value="UniProtKB-KW"/>
</dbReference>
<gene>
    <name evidence="13" type="primary">LOC108932527</name>
</gene>
<evidence type="ECO:0000256" key="11">
    <source>
        <dbReference type="SAM" id="SignalP"/>
    </source>
</evidence>
<proteinExistence type="inferred from homology"/>
<sequence length="887" mass="99815">MKAVVAVMAAWLFLATSRQSAAGESLGRPFILSSVEEAKRIVDEAYKYSRERTLAQVNSNTASHSDILRLLKQPSRDARSAVRSAEYTETTLRLIKEKTHHAYKSSINATDMLSPEDMDTIARLTGCKARILPPSCRTIIMLSQYHTATGICNNLKNPRLGASNMPFVRWLPAQYEDGISQPLGWDTKKQHNGFLLPLVREVSNRILRTANKDVENDIQYSHLVTMFGQWIDHDLTFTPSSPSIRSFSNGINCAQSCERTNPCFPMKIPPNDPRFKDKPQVKCLPTPRSAPSCGTGEGGYMFGAVNVRQQMNTLTAFLDVGQVYGSEDALSRNLRDLTNDGGLLRVNHRFFDNGRELLPFVNMTFNFCATRQKITGNKSLKEVPCSLAGDLRVDENTGLTSLHTLMLREHNRLARVLHQLNPHWESERLYQEARKIMVAYHQVITFRNYLKLIVGPKHMHKHLGKYPGYNKNVDPSISNVFATAAYRFAHLTVQPIIFRLDDNYNEHPSFRSVMLHNTFFAPWRIIFEGGVDPVMRGLIGRPAKLNSQKHMMHDELRERLFEFSNSIALDLASLNMQRGRDHALPGYNAWRKFCGLSQPKTLEELAVVMQNKTLAKELMKMYGTPDNIDVWLGGVAEPFVKGGRVGPLFACLIATQFQKIRQGDRLWWENNGVFSPAQRASLACVSMARIICDNTGITRVPKNPFLLNPKQLDLVRCKTIPTLNLKPWLERPAGNRNVPTENANSKGIEEPVEIPPPTMNDTQYSAFSMRLGNNPPKPGQVIIFGEATDEGQGHYSTETGMFTCMVSGMYQFHFHCILPRDAGSIHLMRNGELVVPSFLRKQEGFVTASGGAVLLLKKEDRVWLQGSHGAKVLSADSTFTGYLLFVM</sequence>
<dbReference type="InterPro" id="IPR008983">
    <property type="entry name" value="Tumour_necrosis_fac-like_dom"/>
</dbReference>
<accession>A0A8D0CHV1</accession>
<feature type="chain" id="PRO_5034676291" evidence="11">
    <location>
        <begin position="23"/>
        <end position="887"/>
    </location>
</feature>
<feature type="region of interest" description="Disordered" evidence="10">
    <location>
        <begin position="734"/>
        <end position="757"/>
    </location>
</feature>
<dbReference type="AlphaFoldDB" id="A0A8D0CHV1"/>
<dbReference type="InterPro" id="IPR019791">
    <property type="entry name" value="Haem_peroxidase_animal"/>
</dbReference>
<comment type="similarity">
    <text evidence="8">Belongs to the peroxidase family. XPO subfamily.</text>
</comment>
<dbReference type="Proteomes" id="UP000694397">
    <property type="component" value="Chromosome 19"/>
</dbReference>
<reference evidence="13" key="3">
    <citation type="submission" date="2025-09" db="UniProtKB">
        <authorList>
            <consortium name="Ensembl"/>
        </authorList>
    </citation>
    <scope>IDENTIFICATION</scope>
</reference>
<keyword evidence="14" id="KW-1185">Reference proteome</keyword>
<evidence type="ECO:0000256" key="6">
    <source>
        <dbReference type="ARBA" id="ARBA00023004"/>
    </source>
</evidence>
<evidence type="ECO:0000256" key="10">
    <source>
        <dbReference type="SAM" id="MobiDB-lite"/>
    </source>
</evidence>
<dbReference type="PANTHER" id="PTHR11475">
    <property type="entry name" value="OXIDASE/PEROXIDASE"/>
    <property type="match status" value="1"/>
</dbReference>
<dbReference type="GO" id="GO:0005615">
    <property type="term" value="C:extracellular space"/>
    <property type="evidence" value="ECO:0007669"/>
    <property type="project" value="TreeGrafter"/>
</dbReference>
<evidence type="ECO:0000256" key="5">
    <source>
        <dbReference type="ARBA" id="ARBA00023002"/>
    </source>
</evidence>
<dbReference type="Pfam" id="PF00386">
    <property type="entry name" value="C1q"/>
    <property type="match status" value="1"/>
</dbReference>
<dbReference type="PRINTS" id="PR00007">
    <property type="entry name" value="COMPLEMNTC1Q"/>
</dbReference>
<reference evidence="13" key="2">
    <citation type="submission" date="2025-08" db="UniProtKB">
        <authorList>
            <consortium name="Ensembl"/>
        </authorList>
    </citation>
    <scope>IDENTIFICATION</scope>
</reference>
<dbReference type="SMART" id="SM00110">
    <property type="entry name" value="C1Q"/>
    <property type="match status" value="1"/>
</dbReference>
<dbReference type="InterPro" id="IPR037120">
    <property type="entry name" value="Haem_peroxidase_sf_animal"/>
</dbReference>
<keyword evidence="4 11" id="KW-0732">Signal</keyword>
<dbReference type="FunFam" id="1.10.640.10:FF:000001">
    <property type="entry name" value="Peroxidasin homolog"/>
    <property type="match status" value="1"/>
</dbReference>
<keyword evidence="5" id="KW-0560">Oxidoreductase</keyword>
<dbReference type="GeneTree" id="ENSGT00940000156009"/>
<feature type="binding site" description="axial binding residue" evidence="9">
    <location>
        <position position="490"/>
    </location>
    <ligand>
        <name>heme b</name>
        <dbReference type="ChEBI" id="CHEBI:60344"/>
    </ligand>
    <ligandPart>
        <name>Fe</name>
        <dbReference type="ChEBI" id="CHEBI:18248"/>
    </ligandPart>
</feature>
<name>A0A8D0CHV1_SCLFO</name>
<dbReference type="Pfam" id="PF03098">
    <property type="entry name" value="An_peroxidase"/>
    <property type="match status" value="1"/>
</dbReference>
<dbReference type="PANTHER" id="PTHR11475:SF63">
    <property type="entry name" value="EOSINOPHIL PEROXIDASE"/>
    <property type="match status" value="1"/>
</dbReference>